<reference evidence="3" key="2">
    <citation type="submission" date="2017-06" db="EMBL/GenBank/DDBJ databases">
        <title>WGS assembly of Brachypodium distachyon.</title>
        <authorList>
            <consortium name="The International Brachypodium Initiative"/>
            <person name="Lucas S."/>
            <person name="Harmon-Smith M."/>
            <person name="Lail K."/>
            <person name="Tice H."/>
            <person name="Grimwood J."/>
            <person name="Bruce D."/>
            <person name="Barry K."/>
            <person name="Shu S."/>
            <person name="Lindquist E."/>
            <person name="Wang M."/>
            <person name="Pitluck S."/>
            <person name="Vogel J.P."/>
            <person name="Garvin D.F."/>
            <person name="Mockler T.C."/>
            <person name="Schmutz J."/>
            <person name="Rokhsar D."/>
            <person name="Bevan M.W."/>
        </authorList>
    </citation>
    <scope>NUCLEOTIDE SEQUENCE</scope>
    <source>
        <strain evidence="3">Bd21</strain>
    </source>
</reference>
<feature type="chain" id="PRO_5033239659" evidence="2">
    <location>
        <begin position="18"/>
        <end position="82"/>
    </location>
</feature>
<reference evidence="4" key="3">
    <citation type="submission" date="2018-08" db="UniProtKB">
        <authorList>
            <consortium name="EnsemblPlants"/>
        </authorList>
    </citation>
    <scope>IDENTIFICATION</scope>
    <source>
        <strain evidence="4">cv. Bd21</strain>
    </source>
</reference>
<protein>
    <submittedName>
        <fullName evidence="3 4">Uncharacterized protein</fullName>
    </submittedName>
</protein>
<dbReference type="EnsemblPlants" id="KQK01289">
    <property type="protein sequence ID" value="KQK01289"/>
    <property type="gene ID" value="BRADI_3g54945v3"/>
</dbReference>
<gene>
    <name evidence="3" type="ORF">BRADI_3g54945v3</name>
</gene>
<dbReference type="EMBL" id="CM000882">
    <property type="protein sequence ID" value="KQK01289.1"/>
    <property type="molecule type" value="Genomic_DNA"/>
</dbReference>
<accession>A0A0Q3JS83</accession>
<dbReference type="InParanoid" id="A0A0Q3JS83"/>
<dbReference type="AlphaFoldDB" id="A0A0Q3JS83"/>
<keyword evidence="5" id="KW-1185">Reference proteome</keyword>
<dbReference type="Gramene" id="KQK01289">
    <property type="protein sequence ID" value="KQK01289"/>
    <property type="gene ID" value="BRADI_3g54945v3"/>
</dbReference>
<name>A0A0Q3JS83_BRADI</name>
<dbReference type="Proteomes" id="UP000008810">
    <property type="component" value="Chromosome 3"/>
</dbReference>
<reference evidence="3 4" key="1">
    <citation type="journal article" date="2010" name="Nature">
        <title>Genome sequencing and analysis of the model grass Brachypodium distachyon.</title>
        <authorList>
            <consortium name="International Brachypodium Initiative"/>
        </authorList>
    </citation>
    <scope>NUCLEOTIDE SEQUENCE [LARGE SCALE GENOMIC DNA]</scope>
    <source>
        <strain evidence="3 4">Bd21</strain>
    </source>
</reference>
<evidence type="ECO:0000256" key="1">
    <source>
        <dbReference type="SAM" id="MobiDB-lite"/>
    </source>
</evidence>
<evidence type="ECO:0000313" key="3">
    <source>
        <dbReference type="EMBL" id="KQK01289.1"/>
    </source>
</evidence>
<evidence type="ECO:0000256" key="2">
    <source>
        <dbReference type="SAM" id="SignalP"/>
    </source>
</evidence>
<keyword evidence="2" id="KW-0732">Signal</keyword>
<evidence type="ECO:0000313" key="5">
    <source>
        <dbReference type="Proteomes" id="UP000008810"/>
    </source>
</evidence>
<feature type="signal peptide" evidence="2">
    <location>
        <begin position="1"/>
        <end position="17"/>
    </location>
</feature>
<feature type="region of interest" description="Disordered" evidence="1">
    <location>
        <begin position="61"/>
        <end position="82"/>
    </location>
</feature>
<sequence>MPLHVFLIFFNIIPAEVQRNKAEVDVESYGQRIQFLCQNRERNYPEIEKINESAGRLTTYSPVLPPLRSPETSPLWPPESSL</sequence>
<proteinExistence type="predicted"/>
<organism evidence="3">
    <name type="scientific">Brachypodium distachyon</name>
    <name type="common">Purple false brome</name>
    <name type="synonym">Trachynia distachya</name>
    <dbReference type="NCBI Taxonomy" id="15368"/>
    <lineage>
        <taxon>Eukaryota</taxon>
        <taxon>Viridiplantae</taxon>
        <taxon>Streptophyta</taxon>
        <taxon>Embryophyta</taxon>
        <taxon>Tracheophyta</taxon>
        <taxon>Spermatophyta</taxon>
        <taxon>Magnoliopsida</taxon>
        <taxon>Liliopsida</taxon>
        <taxon>Poales</taxon>
        <taxon>Poaceae</taxon>
        <taxon>BOP clade</taxon>
        <taxon>Pooideae</taxon>
        <taxon>Stipodae</taxon>
        <taxon>Brachypodieae</taxon>
        <taxon>Brachypodium</taxon>
    </lineage>
</organism>
<evidence type="ECO:0000313" key="4">
    <source>
        <dbReference type="EnsemblPlants" id="KQK01289"/>
    </source>
</evidence>